<sequence>MSAPSLPLDAITVEGRHRKDLGDLQALADSIKTVGLLHPVVVTPDGQLVAGQRRVEAVKLLGWQRVPVTVMADLDDAARLLRAESDENACRKPFTPVEAEAIAGEIEKILKPVAEARRQATQGRPKTGADSAPVSDARIPKTRDIAAEAVGYSRDTIAKVRSVREAAEDPDAPEAVREAAERALASMDEDGSVHAAWKSVIEAKAAQPPERERAPDEPLPEPKAARKRKPLPDVELRLSVQQDAVLDGYRRLLKDDRWGSNRKSLEPRVRRALQQTIFSARELLDELAPEDFPQQEEPPIPIPERN</sequence>
<dbReference type="STRING" id="640132.Srot_1187"/>
<feature type="domain" description="ParB-like N-terminal" evidence="2">
    <location>
        <begin position="4"/>
        <end position="87"/>
    </location>
</feature>
<keyword evidence="4" id="KW-1185">Reference proteome</keyword>
<dbReference type="Pfam" id="PF02195">
    <property type="entry name" value="ParB_N"/>
    <property type="match status" value="1"/>
</dbReference>
<dbReference type="AlphaFoldDB" id="D6ZFD4"/>
<protein>
    <submittedName>
        <fullName evidence="3">ParB domain protein nuclease</fullName>
    </submittedName>
</protein>
<dbReference type="PANTHER" id="PTHR33375">
    <property type="entry name" value="CHROMOSOME-PARTITIONING PROTEIN PARB-RELATED"/>
    <property type="match status" value="1"/>
</dbReference>
<dbReference type="PANTHER" id="PTHR33375:SF1">
    <property type="entry name" value="CHROMOSOME-PARTITIONING PROTEIN PARB-RELATED"/>
    <property type="match status" value="1"/>
</dbReference>
<proteinExistence type="predicted"/>
<evidence type="ECO:0000313" key="4">
    <source>
        <dbReference type="Proteomes" id="UP000002247"/>
    </source>
</evidence>
<organism evidence="3 4">
    <name type="scientific">Segniliparus rotundus (strain ATCC BAA-972 / CDC 1076 / CIP 108378 / DSM 44985 / JCM 13578)</name>
    <dbReference type="NCBI Taxonomy" id="640132"/>
    <lineage>
        <taxon>Bacteria</taxon>
        <taxon>Bacillati</taxon>
        <taxon>Actinomycetota</taxon>
        <taxon>Actinomycetes</taxon>
        <taxon>Mycobacteriales</taxon>
        <taxon>Segniliparaceae</taxon>
        <taxon>Segniliparus</taxon>
    </lineage>
</organism>
<dbReference type="Gene3D" id="3.90.1530.30">
    <property type="match status" value="1"/>
</dbReference>
<dbReference type="Proteomes" id="UP000002247">
    <property type="component" value="Chromosome"/>
</dbReference>
<dbReference type="HOGENOM" id="CLU_908795_0_0_11"/>
<accession>D6ZFD4</accession>
<dbReference type="eggNOG" id="COG1475">
    <property type="taxonomic scope" value="Bacteria"/>
</dbReference>
<feature type="region of interest" description="Disordered" evidence="1">
    <location>
        <begin position="203"/>
        <end position="234"/>
    </location>
</feature>
<evidence type="ECO:0000256" key="1">
    <source>
        <dbReference type="SAM" id="MobiDB-lite"/>
    </source>
</evidence>
<feature type="region of interest" description="Disordered" evidence="1">
    <location>
        <begin position="117"/>
        <end position="139"/>
    </location>
</feature>
<dbReference type="InterPro" id="IPR036086">
    <property type="entry name" value="ParB/Sulfiredoxin_sf"/>
</dbReference>
<evidence type="ECO:0000259" key="2">
    <source>
        <dbReference type="SMART" id="SM00470"/>
    </source>
</evidence>
<dbReference type="RefSeq" id="WP_013138114.1">
    <property type="nucleotide sequence ID" value="NC_014168.1"/>
</dbReference>
<dbReference type="GO" id="GO:0005694">
    <property type="term" value="C:chromosome"/>
    <property type="evidence" value="ECO:0007669"/>
    <property type="project" value="TreeGrafter"/>
</dbReference>
<reference evidence="3 4" key="1">
    <citation type="journal article" date="2010" name="Stand. Genomic Sci.">
        <title>Complete genome sequence of Segniliparus rotundus type strain (CDC 1076).</title>
        <authorList>
            <person name="Sikorski J."/>
            <person name="Lapidus A."/>
            <person name="Copeland A."/>
            <person name="Misra M."/>
            <person name="Glavina Del Rio T."/>
            <person name="Nolan M."/>
            <person name="Lucas S."/>
            <person name="Chen F."/>
            <person name="Tice H."/>
            <person name="Cheng J.F."/>
            <person name="Jando M."/>
            <person name="Schneider S."/>
            <person name="Bruce D."/>
            <person name="Goodwin L."/>
            <person name="Pitluck S."/>
            <person name="Liolios K."/>
            <person name="Mikhailova N."/>
            <person name="Pati A."/>
            <person name="Ivanova N."/>
            <person name="Mavromatis K."/>
            <person name="Chen A."/>
            <person name="Palaniappan K."/>
            <person name="Chertkov O."/>
            <person name="Land M."/>
            <person name="Hauser L."/>
            <person name="Chang Y.J."/>
            <person name="Jeffries C.D."/>
            <person name="Brettin T."/>
            <person name="Detter J.C."/>
            <person name="Han C."/>
            <person name="Rohde M."/>
            <person name="Goker M."/>
            <person name="Bristow J."/>
            <person name="Eisen J.A."/>
            <person name="Markowitz V."/>
            <person name="Hugenholtz P."/>
            <person name="Kyrpides N.C."/>
            <person name="Klenk H.P."/>
        </authorList>
    </citation>
    <scope>NUCLEOTIDE SEQUENCE [LARGE SCALE GENOMIC DNA]</scope>
    <source>
        <strain evidence="4">ATCC BAA-972 / CDC 1076 / CIP 108378 / DSM 44985 / JCM 13578</strain>
    </source>
</reference>
<dbReference type="SUPFAM" id="SSF110849">
    <property type="entry name" value="ParB/Sulfiredoxin"/>
    <property type="match status" value="1"/>
</dbReference>
<name>D6ZFD4_SEGRD</name>
<feature type="compositionally biased region" description="Pro residues" evidence="1">
    <location>
        <begin position="296"/>
        <end position="306"/>
    </location>
</feature>
<dbReference type="InterPro" id="IPR050336">
    <property type="entry name" value="Chromosome_partition/occlusion"/>
</dbReference>
<dbReference type="CDD" id="cd16410">
    <property type="entry name" value="ParB_N_like"/>
    <property type="match status" value="1"/>
</dbReference>
<evidence type="ECO:0000313" key="3">
    <source>
        <dbReference type="EMBL" id="ADG97658.1"/>
    </source>
</evidence>
<dbReference type="GO" id="GO:0045881">
    <property type="term" value="P:positive regulation of sporulation resulting in formation of a cellular spore"/>
    <property type="evidence" value="ECO:0007669"/>
    <property type="project" value="TreeGrafter"/>
</dbReference>
<dbReference type="InterPro" id="IPR003115">
    <property type="entry name" value="ParB_N"/>
</dbReference>
<dbReference type="SMART" id="SM00470">
    <property type="entry name" value="ParB"/>
    <property type="match status" value="1"/>
</dbReference>
<dbReference type="KEGG" id="srt:Srot_1187"/>
<dbReference type="GO" id="GO:0007059">
    <property type="term" value="P:chromosome segregation"/>
    <property type="evidence" value="ECO:0007669"/>
    <property type="project" value="TreeGrafter"/>
</dbReference>
<dbReference type="EMBL" id="CP001958">
    <property type="protein sequence ID" value="ADG97658.1"/>
    <property type="molecule type" value="Genomic_DNA"/>
</dbReference>
<gene>
    <name evidence="3" type="ordered locus">Srot_1187</name>
</gene>
<feature type="region of interest" description="Disordered" evidence="1">
    <location>
        <begin position="287"/>
        <end position="306"/>
    </location>
</feature>